<feature type="compositionally biased region" description="Low complexity" evidence="2">
    <location>
        <begin position="369"/>
        <end position="383"/>
    </location>
</feature>
<feature type="transmembrane region" description="Helical" evidence="3">
    <location>
        <begin position="18"/>
        <end position="37"/>
    </location>
</feature>
<feature type="compositionally biased region" description="Acidic residues" evidence="2">
    <location>
        <begin position="357"/>
        <end position="368"/>
    </location>
</feature>
<sequence>MAGHKRKITKRQRKKRKIILVIVEIIILVVLLVGLFFSSKLNLIQRIALDDSRIQKADLDEETKKMLHGYTDIAMFGLDNRDIDNYGHGNSDVIMIFSINNETEEIRMVSVYRDTYLEVSDVDDPDTAFSKANSAYARGGAERAVSMLNKNLDLDIDEYVTFDFSAVADAIDILGGVEVEIDEAEAEWMPTYIENTGKILGRESEIISTPGTYNLDGIQAVAYSRIRYTAGNDYKRAERQRLVFSKMMAKAKKADLGTLTKLMDTVFPNISTSLSQSQMLSMVRLMLGYDLSNSRGFPFHKTTVKIRGADSVIPCDLVTNVSELHEYLYDETEYQPSQKVQNYNTQIISESGKTAEDAVDDEFSESDDFTGSGSDGDSSNTEE</sequence>
<dbReference type="InterPro" id="IPR050922">
    <property type="entry name" value="LytR/CpsA/Psr_CW_biosynth"/>
</dbReference>
<comment type="similarity">
    <text evidence="1">Belongs to the LytR/CpsA/Psr (LCP) family.</text>
</comment>
<organism evidence="5 6">
    <name type="scientific">Candidatus Eubacterium avistercoris</name>
    <dbReference type="NCBI Taxonomy" id="2838567"/>
    <lineage>
        <taxon>Bacteria</taxon>
        <taxon>Bacillati</taxon>
        <taxon>Bacillota</taxon>
        <taxon>Clostridia</taxon>
        <taxon>Eubacteriales</taxon>
        <taxon>Eubacteriaceae</taxon>
        <taxon>Eubacterium</taxon>
    </lineage>
</organism>
<dbReference type="AlphaFoldDB" id="A0A9D2D1R3"/>
<evidence type="ECO:0000256" key="2">
    <source>
        <dbReference type="SAM" id="MobiDB-lite"/>
    </source>
</evidence>
<evidence type="ECO:0000313" key="5">
    <source>
        <dbReference type="EMBL" id="HIZ06920.1"/>
    </source>
</evidence>
<keyword evidence="3" id="KW-0472">Membrane</keyword>
<dbReference type="NCBIfam" id="TIGR00350">
    <property type="entry name" value="lytR_cpsA_psr"/>
    <property type="match status" value="1"/>
</dbReference>
<reference evidence="5" key="1">
    <citation type="journal article" date="2021" name="PeerJ">
        <title>Extensive microbial diversity within the chicken gut microbiome revealed by metagenomics and culture.</title>
        <authorList>
            <person name="Gilroy R."/>
            <person name="Ravi A."/>
            <person name="Getino M."/>
            <person name="Pursley I."/>
            <person name="Horton D.L."/>
            <person name="Alikhan N.F."/>
            <person name="Baker D."/>
            <person name="Gharbi K."/>
            <person name="Hall N."/>
            <person name="Watson M."/>
            <person name="Adriaenssens E.M."/>
            <person name="Foster-Nyarko E."/>
            <person name="Jarju S."/>
            <person name="Secka A."/>
            <person name="Antonio M."/>
            <person name="Oren A."/>
            <person name="Chaudhuri R.R."/>
            <person name="La Ragione R."/>
            <person name="Hildebrand F."/>
            <person name="Pallen M.J."/>
        </authorList>
    </citation>
    <scope>NUCLEOTIDE SEQUENCE</scope>
    <source>
        <strain evidence="5">CHK192-9172</strain>
    </source>
</reference>
<evidence type="ECO:0000256" key="1">
    <source>
        <dbReference type="ARBA" id="ARBA00006068"/>
    </source>
</evidence>
<dbReference type="Gene3D" id="3.40.630.190">
    <property type="entry name" value="LCP protein"/>
    <property type="match status" value="1"/>
</dbReference>
<dbReference type="EMBL" id="DXCH01000086">
    <property type="protein sequence ID" value="HIZ06920.1"/>
    <property type="molecule type" value="Genomic_DNA"/>
</dbReference>
<comment type="caution">
    <text evidence="5">The sequence shown here is derived from an EMBL/GenBank/DDBJ whole genome shotgun (WGS) entry which is preliminary data.</text>
</comment>
<name>A0A9D2D1R3_9FIRM</name>
<dbReference type="PANTHER" id="PTHR33392:SF6">
    <property type="entry name" value="POLYISOPRENYL-TEICHOIC ACID--PEPTIDOGLYCAN TEICHOIC ACID TRANSFERASE TAGU"/>
    <property type="match status" value="1"/>
</dbReference>
<accession>A0A9D2D1R3</accession>
<evidence type="ECO:0000259" key="4">
    <source>
        <dbReference type="Pfam" id="PF03816"/>
    </source>
</evidence>
<evidence type="ECO:0000313" key="6">
    <source>
        <dbReference type="Proteomes" id="UP000824024"/>
    </source>
</evidence>
<dbReference type="PANTHER" id="PTHR33392">
    <property type="entry name" value="POLYISOPRENYL-TEICHOIC ACID--PEPTIDOGLYCAN TEICHOIC ACID TRANSFERASE TAGU"/>
    <property type="match status" value="1"/>
</dbReference>
<keyword evidence="3" id="KW-1133">Transmembrane helix</keyword>
<gene>
    <name evidence="5" type="ORF">IAA08_03160</name>
</gene>
<dbReference type="Pfam" id="PF03816">
    <property type="entry name" value="LytR_cpsA_psr"/>
    <property type="match status" value="1"/>
</dbReference>
<feature type="domain" description="Cell envelope-related transcriptional attenuator" evidence="4">
    <location>
        <begin position="90"/>
        <end position="252"/>
    </location>
</feature>
<feature type="region of interest" description="Disordered" evidence="2">
    <location>
        <begin position="345"/>
        <end position="383"/>
    </location>
</feature>
<keyword evidence="3" id="KW-0812">Transmembrane</keyword>
<dbReference type="Proteomes" id="UP000824024">
    <property type="component" value="Unassembled WGS sequence"/>
</dbReference>
<dbReference type="InterPro" id="IPR004474">
    <property type="entry name" value="LytR_CpsA_psr"/>
</dbReference>
<protein>
    <submittedName>
        <fullName evidence="5">LCP family protein</fullName>
    </submittedName>
</protein>
<reference evidence="5" key="2">
    <citation type="submission" date="2021-04" db="EMBL/GenBank/DDBJ databases">
        <authorList>
            <person name="Gilroy R."/>
        </authorList>
    </citation>
    <scope>NUCLEOTIDE SEQUENCE</scope>
    <source>
        <strain evidence="5">CHK192-9172</strain>
    </source>
</reference>
<evidence type="ECO:0000256" key="3">
    <source>
        <dbReference type="SAM" id="Phobius"/>
    </source>
</evidence>
<proteinExistence type="inferred from homology"/>